<gene>
    <name evidence="2" type="ORF">JCM15548_12293</name>
</gene>
<proteinExistence type="predicted"/>
<evidence type="ECO:0000259" key="1">
    <source>
        <dbReference type="Pfam" id="PF01833"/>
    </source>
</evidence>
<feature type="domain" description="IPT/TIG" evidence="1">
    <location>
        <begin position="60"/>
        <end position="128"/>
    </location>
</feature>
<dbReference type="InterPro" id="IPR015915">
    <property type="entry name" value="Kelch-typ_b-propeller"/>
</dbReference>
<dbReference type="CDD" id="cd00102">
    <property type="entry name" value="IPT"/>
    <property type="match status" value="1"/>
</dbReference>
<dbReference type="PANTHER" id="PTHR46375:SF3">
    <property type="entry name" value="KELCH REPEAT AND BTB DOMAIN-CONTAINING PROTEIN 13"/>
    <property type="match status" value="1"/>
</dbReference>
<dbReference type="EMBL" id="BAZW01000017">
    <property type="protein sequence ID" value="GAO30049.1"/>
    <property type="molecule type" value="Genomic_DNA"/>
</dbReference>
<feature type="domain" description="IPT/TIG" evidence="1">
    <location>
        <begin position="225"/>
        <end position="294"/>
    </location>
</feature>
<reference evidence="2 3" key="1">
    <citation type="journal article" date="2015" name="Microbes Environ.">
        <title>Distribution and evolution of nitrogen fixation genes in the phylum bacteroidetes.</title>
        <authorList>
            <person name="Inoue J."/>
            <person name="Oshima K."/>
            <person name="Suda W."/>
            <person name="Sakamoto M."/>
            <person name="Iino T."/>
            <person name="Noda S."/>
            <person name="Hongoh Y."/>
            <person name="Hattori M."/>
            <person name="Ohkuma M."/>
        </authorList>
    </citation>
    <scope>NUCLEOTIDE SEQUENCE [LARGE SCALE GENOMIC DNA]</scope>
    <source>
        <strain evidence="2">JCM 15548</strain>
    </source>
</reference>
<protein>
    <recommendedName>
        <fullName evidence="1">IPT/TIG domain-containing protein</fullName>
    </recommendedName>
</protein>
<name>A0A0E9LXS1_9BACT</name>
<dbReference type="InterPro" id="IPR052392">
    <property type="entry name" value="Kelch-BTB_domain-containing"/>
</dbReference>
<dbReference type="PANTHER" id="PTHR46375">
    <property type="entry name" value="KELCH REPEAT AND BTB DOMAIN-CONTAINING PROTEIN 13-RELATED"/>
    <property type="match status" value="1"/>
</dbReference>
<dbReference type="InterPro" id="IPR013783">
    <property type="entry name" value="Ig-like_fold"/>
</dbReference>
<dbReference type="SUPFAM" id="SSF81296">
    <property type="entry name" value="E set domains"/>
    <property type="match status" value="3"/>
</dbReference>
<dbReference type="InterPro" id="IPR014756">
    <property type="entry name" value="Ig_E-set"/>
</dbReference>
<dbReference type="Gene3D" id="2.60.40.10">
    <property type="entry name" value="Immunoglobulins"/>
    <property type="match status" value="3"/>
</dbReference>
<keyword evidence="3" id="KW-1185">Reference proteome</keyword>
<feature type="domain" description="IPT/TIG" evidence="1">
    <location>
        <begin position="142"/>
        <end position="217"/>
    </location>
</feature>
<organism evidence="2 3">
    <name type="scientific">Geofilum rubicundum JCM 15548</name>
    <dbReference type="NCBI Taxonomy" id="1236989"/>
    <lineage>
        <taxon>Bacteria</taxon>
        <taxon>Pseudomonadati</taxon>
        <taxon>Bacteroidota</taxon>
        <taxon>Bacteroidia</taxon>
        <taxon>Marinilabiliales</taxon>
        <taxon>Marinilabiliaceae</taxon>
        <taxon>Geofilum</taxon>
    </lineage>
</organism>
<dbReference type="Gene3D" id="2.120.10.80">
    <property type="entry name" value="Kelch-type beta propeller"/>
    <property type="match status" value="2"/>
</dbReference>
<dbReference type="InterPro" id="IPR002909">
    <property type="entry name" value="IPT_dom"/>
</dbReference>
<dbReference type="AlphaFoldDB" id="A0A0E9LXS1"/>
<evidence type="ECO:0000313" key="3">
    <source>
        <dbReference type="Proteomes" id="UP000032900"/>
    </source>
</evidence>
<accession>A0A0E9LXS1</accession>
<comment type="caution">
    <text evidence="2">The sequence shown here is derived from an EMBL/GenBank/DDBJ whole genome shotgun (WGS) entry which is preliminary data.</text>
</comment>
<dbReference type="SUPFAM" id="SSF117281">
    <property type="entry name" value="Kelch motif"/>
    <property type="match status" value="1"/>
</dbReference>
<dbReference type="STRING" id="1236989.JCM15548_12293"/>
<dbReference type="Proteomes" id="UP000032900">
    <property type="component" value="Unassembled WGS sequence"/>
</dbReference>
<dbReference type="Pfam" id="PF01833">
    <property type="entry name" value="TIG"/>
    <property type="match status" value="3"/>
</dbReference>
<sequence length="584" mass="65613">MTRSEKISRYGARSAGVFSFRSESALIKDQEYFVKAFVRTENLTVVGTTVRFHSKGSLPPEISAFDPTIANWGDTLTLKGERFSARENQVFLGEIEGEVVSQSDSLLKVVVPFEKNEERVKLMVKTIGQEAISRDDFIYRKPVVDAFDPGHGAFGDTITISGSHFLNTESLKVTFNGQEAKILEASWQKLRVQAPGEANQKNLQLCVSANGLAGCSQDLFIVDPPVIERLSQQEVKIGENLVIDGRGFNPLPNNNVVLFGQQSITPWNASSSRLEVGIPDGVYDSRDVTVGLQTAEQEHIFGSRIRIMNIWLNKGSIPDHGIFSGVAFSFSHGQYGFCGIASDNQITTYRYNPAANRWLKTGTFPGTFRFEMTAFVIGDDAYVGGFNGTQDFWKYDILNNTWEQVADFPLPNMGMTSFAVNGNGYVVCTVSKSSNFWEYDVEADSWVKLSDFVQKDRFQGSVDLGFSYGSKGYLLASSGPSKADEFWEYDPSIRRWKQLASQMNLQTYGKRSFFIIKNEFYLMPDSYNEYLCKYNFSDNKWFIVSRVEGREDGLCFTVEDATYIGGGHNYGKALKDFWEYNPHP</sequence>
<evidence type="ECO:0000313" key="2">
    <source>
        <dbReference type="EMBL" id="GAO30049.1"/>
    </source>
</evidence>